<accession>A0AAN0SBS0</accession>
<dbReference type="Proteomes" id="UP000030081">
    <property type="component" value="Chromosome 1"/>
</dbReference>
<protein>
    <submittedName>
        <fullName evidence="1">Uncharacterized protein</fullName>
    </submittedName>
</protein>
<proteinExistence type="predicted"/>
<dbReference type="KEGG" id="vcy:IX92_07250"/>
<keyword evidence="2" id="KW-1185">Reference proteome</keyword>
<gene>
    <name evidence="1" type="ORF">IX92_07250</name>
</gene>
<sequence length="183" mass="21035">MASLTIELKNFNGKEPFISNNAPSIQKCSLARDNQTFRLIDFNESNTCFYLPYIDRAVSVIKVPAMPTTAISIITDSMDGCNLLLKQCESSYYLLHDNYTMNIAEDDEPLADLYDDDDTYFLKSCSFSNIEQRMLENNVCMGFFVPENKSFKGLKLLMQRGMYRDHTIPILSYEKGMWSLGEY</sequence>
<name>A0AAN0SBS0_9VIBR</name>
<evidence type="ECO:0000313" key="1">
    <source>
        <dbReference type="EMBL" id="AIW18853.1"/>
    </source>
</evidence>
<dbReference type="RefSeq" id="WP_043008050.1">
    <property type="nucleotide sequence ID" value="NZ_CP009617.1"/>
</dbReference>
<evidence type="ECO:0000313" key="2">
    <source>
        <dbReference type="Proteomes" id="UP000030081"/>
    </source>
</evidence>
<dbReference type="EMBL" id="CP009617">
    <property type="protein sequence ID" value="AIW18853.1"/>
    <property type="molecule type" value="Genomic_DNA"/>
</dbReference>
<dbReference type="AlphaFoldDB" id="A0AAN0SBS0"/>
<reference evidence="1 2" key="1">
    <citation type="submission" date="2014-10" db="EMBL/GenBank/DDBJ databases">
        <title>The Complete Genome Sequence for the Shellfish Pathogen Vibrio coralliilyticus RE98 Isolated from a Shellfish Hatchery.</title>
        <authorList>
            <person name="Richards G.P."/>
            <person name="Bono J.L."/>
            <person name="Watson M.A."/>
            <person name="Needleman D.S."/>
        </authorList>
    </citation>
    <scope>NUCLEOTIDE SEQUENCE [LARGE SCALE GENOMIC DNA]</scope>
    <source>
        <strain evidence="1 2">RE98</strain>
    </source>
</reference>
<organism evidence="1 2">
    <name type="scientific">Vibrio coralliilyticus</name>
    <dbReference type="NCBI Taxonomy" id="190893"/>
    <lineage>
        <taxon>Bacteria</taxon>
        <taxon>Pseudomonadati</taxon>
        <taxon>Pseudomonadota</taxon>
        <taxon>Gammaproteobacteria</taxon>
        <taxon>Vibrionales</taxon>
        <taxon>Vibrionaceae</taxon>
        <taxon>Vibrio</taxon>
    </lineage>
</organism>